<keyword evidence="3" id="KW-1185">Reference proteome</keyword>
<dbReference type="OrthoDB" id="3782725at2"/>
<dbReference type="GO" id="GO:0003677">
    <property type="term" value="F:DNA binding"/>
    <property type="evidence" value="ECO:0007669"/>
    <property type="project" value="InterPro"/>
</dbReference>
<dbReference type="CDD" id="cd00093">
    <property type="entry name" value="HTH_XRE"/>
    <property type="match status" value="1"/>
</dbReference>
<proteinExistence type="predicted"/>
<dbReference type="Pfam" id="PF01381">
    <property type="entry name" value="HTH_3"/>
    <property type="match status" value="1"/>
</dbReference>
<name>A0A2R4WLF7_9HYPH</name>
<accession>A0A2R4WLF7</accession>
<feature type="domain" description="HTH cro/C1-type" evidence="1">
    <location>
        <begin position="46"/>
        <end position="75"/>
    </location>
</feature>
<dbReference type="EMBL" id="CP028843">
    <property type="protein sequence ID" value="AWB22346.1"/>
    <property type="molecule type" value="Genomic_DNA"/>
</dbReference>
<dbReference type="PROSITE" id="PS50943">
    <property type="entry name" value="HTH_CROC1"/>
    <property type="match status" value="1"/>
</dbReference>
<sequence>MSAPVRDEAGRITGWNCLMSPIQAPSPPAAGPLRRGLVQALRGHHLRAARGLLDWSREDLARASGLPLSTVRRLEADAEAGRIRSHVTRSHHGAVAALRRAGIRFVALDDGTIALAKGREVAQG</sequence>
<dbReference type="KEGG" id="mee:DA075_16630"/>
<evidence type="ECO:0000313" key="3">
    <source>
        <dbReference type="Proteomes" id="UP000244755"/>
    </source>
</evidence>
<dbReference type="SUPFAM" id="SSF47413">
    <property type="entry name" value="lambda repressor-like DNA-binding domains"/>
    <property type="match status" value="1"/>
</dbReference>
<dbReference type="InterPro" id="IPR010982">
    <property type="entry name" value="Lambda_DNA-bd_dom_sf"/>
</dbReference>
<dbReference type="Gene3D" id="1.10.260.40">
    <property type="entry name" value="lambda repressor-like DNA-binding domains"/>
    <property type="match status" value="1"/>
</dbReference>
<evidence type="ECO:0000259" key="1">
    <source>
        <dbReference type="PROSITE" id="PS50943"/>
    </source>
</evidence>
<gene>
    <name evidence="2" type="ORF">DA075_16630</name>
</gene>
<dbReference type="Proteomes" id="UP000244755">
    <property type="component" value="Chromosome 1"/>
</dbReference>
<protein>
    <submittedName>
        <fullName evidence="2">XRE family transcriptional regulator</fullName>
    </submittedName>
</protein>
<dbReference type="AlphaFoldDB" id="A0A2R4WLF7"/>
<dbReference type="RefSeq" id="WP_099954181.1">
    <property type="nucleotide sequence ID" value="NZ_CP028843.1"/>
</dbReference>
<evidence type="ECO:0000313" key="2">
    <source>
        <dbReference type="EMBL" id="AWB22346.1"/>
    </source>
</evidence>
<reference evidence="2 3" key="1">
    <citation type="submission" date="2018-04" db="EMBL/GenBank/DDBJ databases">
        <title>Methylobacterium sp. PR1016A genome.</title>
        <authorList>
            <person name="Park W."/>
        </authorList>
    </citation>
    <scope>NUCLEOTIDE SEQUENCE [LARGE SCALE GENOMIC DNA]</scope>
    <source>
        <strain evidence="2 3">PR1016A</strain>
    </source>
</reference>
<dbReference type="InterPro" id="IPR001387">
    <property type="entry name" value="Cro/C1-type_HTH"/>
</dbReference>
<organism evidence="2 3">
    <name type="scientific">Methylobacterium currus</name>
    <dbReference type="NCBI Taxonomy" id="2051553"/>
    <lineage>
        <taxon>Bacteria</taxon>
        <taxon>Pseudomonadati</taxon>
        <taxon>Pseudomonadota</taxon>
        <taxon>Alphaproteobacteria</taxon>
        <taxon>Hyphomicrobiales</taxon>
        <taxon>Methylobacteriaceae</taxon>
        <taxon>Methylobacterium</taxon>
    </lineage>
</organism>